<keyword evidence="1" id="KW-0378">Hydrolase</keyword>
<dbReference type="Proteomes" id="UP000229434">
    <property type="component" value="Unassembled WGS sequence"/>
</dbReference>
<dbReference type="PROSITE" id="PS50263">
    <property type="entry name" value="CN_HYDROLASE"/>
    <property type="match status" value="1"/>
</dbReference>
<dbReference type="GO" id="GO:0033388">
    <property type="term" value="P:putrescine biosynthetic process from arginine"/>
    <property type="evidence" value="ECO:0007669"/>
    <property type="project" value="TreeGrafter"/>
</dbReference>
<dbReference type="RefSeq" id="WP_100138448.1">
    <property type="nucleotide sequence ID" value="NZ_MEIS01000126.1"/>
</dbReference>
<dbReference type="SUPFAM" id="SSF56317">
    <property type="entry name" value="Carbon-nitrogen hydrolase"/>
    <property type="match status" value="1"/>
</dbReference>
<proteinExistence type="predicted"/>
<sequence>MSEIKIAIAQFTPFKDDIENNIAIHLKLIESAIKENVEIIIFPELSLTGYEPELASKLCFSESSIYNLPFQSLSTQNNLIIGVGMPIAQENEKPNIATILFFPDKAPLICHKINLHETEQSFFSHGKKVGIFSYSGIKFGVAICFDSLIETFIYSLKKMGVNYCLAPSLITKKGFEHDIKLLQQYAKKFQMGMIISNYVGKTGNMFGIGKSLIIDKNGKLQKQAMQINEGIITSFCN</sequence>
<organism evidence="3 4">
    <name type="scientific">Snodgrassella alvi</name>
    <dbReference type="NCBI Taxonomy" id="1196083"/>
    <lineage>
        <taxon>Bacteria</taxon>
        <taxon>Pseudomonadati</taxon>
        <taxon>Pseudomonadota</taxon>
        <taxon>Betaproteobacteria</taxon>
        <taxon>Neisseriales</taxon>
        <taxon>Neisseriaceae</taxon>
        <taxon>Snodgrassella</taxon>
    </lineage>
</organism>
<dbReference type="InterPro" id="IPR050345">
    <property type="entry name" value="Aliph_Amidase/BUP"/>
</dbReference>
<evidence type="ECO:0000313" key="3">
    <source>
        <dbReference type="EMBL" id="PIT53009.1"/>
    </source>
</evidence>
<gene>
    <name evidence="3" type="ORF">BHC49_12160</name>
</gene>
<dbReference type="CDD" id="cd07197">
    <property type="entry name" value="nitrilase"/>
    <property type="match status" value="1"/>
</dbReference>
<dbReference type="PANTHER" id="PTHR43674">
    <property type="entry name" value="NITRILASE C965.09-RELATED"/>
    <property type="match status" value="1"/>
</dbReference>
<dbReference type="EMBL" id="MEIS01000126">
    <property type="protein sequence ID" value="PIT53009.1"/>
    <property type="molecule type" value="Genomic_DNA"/>
</dbReference>
<dbReference type="Gene3D" id="3.60.110.10">
    <property type="entry name" value="Carbon-nitrogen hydrolase"/>
    <property type="match status" value="1"/>
</dbReference>
<protein>
    <recommendedName>
        <fullName evidence="2">CN hydrolase domain-containing protein</fullName>
    </recommendedName>
</protein>
<name>A0A2N9XUG7_9NEIS</name>
<accession>A0A2N9XUG7</accession>
<feature type="domain" description="CN hydrolase" evidence="2">
    <location>
        <begin position="4"/>
        <end position="237"/>
    </location>
</feature>
<dbReference type="AlphaFoldDB" id="A0A2N9XUG7"/>
<dbReference type="InterPro" id="IPR003010">
    <property type="entry name" value="C-N_Hydrolase"/>
</dbReference>
<dbReference type="GO" id="GO:0050126">
    <property type="term" value="F:N-carbamoylputrescine amidase activity"/>
    <property type="evidence" value="ECO:0007669"/>
    <property type="project" value="TreeGrafter"/>
</dbReference>
<comment type="caution">
    <text evidence="3">The sequence shown here is derived from an EMBL/GenBank/DDBJ whole genome shotgun (WGS) entry which is preliminary data.</text>
</comment>
<reference evidence="3 4" key="1">
    <citation type="journal article" date="2017" name="MBio">
        <title>Type VI secretion-mediated competition in the bee gut microbiome.</title>
        <authorList>
            <person name="Steele M.I."/>
            <person name="Kwong W.K."/>
            <person name="Powell J.E."/>
            <person name="Whiteley M."/>
            <person name="Moran N.A."/>
        </authorList>
    </citation>
    <scope>NUCLEOTIDE SEQUENCE [LARGE SCALE GENOMIC DNA]</scope>
    <source>
        <strain evidence="3 4">Nev3CBA3</strain>
    </source>
</reference>
<evidence type="ECO:0000313" key="4">
    <source>
        <dbReference type="Proteomes" id="UP000229434"/>
    </source>
</evidence>
<evidence type="ECO:0000259" key="2">
    <source>
        <dbReference type="PROSITE" id="PS50263"/>
    </source>
</evidence>
<dbReference type="Pfam" id="PF00795">
    <property type="entry name" value="CN_hydrolase"/>
    <property type="match status" value="1"/>
</dbReference>
<evidence type="ECO:0000256" key="1">
    <source>
        <dbReference type="ARBA" id="ARBA00022801"/>
    </source>
</evidence>
<dbReference type="PANTHER" id="PTHR43674:SF2">
    <property type="entry name" value="BETA-UREIDOPROPIONASE"/>
    <property type="match status" value="1"/>
</dbReference>
<dbReference type="InterPro" id="IPR036526">
    <property type="entry name" value="C-N_Hydrolase_sf"/>
</dbReference>